<dbReference type="Pfam" id="PF10099">
    <property type="entry name" value="RskA_C"/>
    <property type="match status" value="1"/>
</dbReference>
<dbReference type="RefSeq" id="WP_035926706.1">
    <property type="nucleotide sequence ID" value="NZ_CADFFX010000008.1"/>
</dbReference>
<dbReference type="STRING" id="60547.GCA_000751215_00899"/>
<name>A0A069PV40_9BURK</name>
<dbReference type="GO" id="GO:0005886">
    <property type="term" value="C:plasma membrane"/>
    <property type="evidence" value="ECO:0007669"/>
    <property type="project" value="InterPro"/>
</dbReference>
<dbReference type="AlphaFoldDB" id="A0A069PV40"/>
<dbReference type="PANTHER" id="PTHR37461:SF1">
    <property type="entry name" value="ANTI-SIGMA-K FACTOR RSKA"/>
    <property type="match status" value="1"/>
</dbReference>
<evidence type="ECO:0000313" key="3">
    <source>
        <dbReference type="EMBL" id="KDR44435.1"/>
    </source>
</evidence>
<comment type="caution">
    <text evidence="3">The sequence shown here is derived from an EMBL/GenBank/DDBJ whole genome shotgun (WGS) entry which is preliminary data.</text>
</comment>
<feature type="region of interest" description="Disordered" evidence="1">
    <location>
        <begin position="236"/>
        <end position="259"/>
    </location>
</feature>
<dbReference type="InterPro" id="IPR018764">
    <property type="entry name" value="RskA_C"/>
</dbReference>
<organism evidence="3 4">
    <name type="scientific">Caballeronia glathei</name>
    <dbReference type="NCBI Taxonomy" id="60547"/>
    <lineage>
        <taxon>Bacteria</taxon>
        <taxon>Pseudomonadati</taxon>
        <taxon>Pseudomonadota</taxon>
        <taxon>Betaproteobacteria</taxon>
        <taxon>Burkholderiales</taxon>
        <taxon>Burkholderiaceae</taxon>
        <taxon>Caballeronia</taxon>
    </lineage>
</organism>
<reference evidence="3 4" key="1">
    <citation type="submission" date="2014-03" db="EMBL/GenBank/DDBJ databases">
        <title>Draft Genome Sequences of Four Burkholderia Strains.</title>
        <authorList>
            <person name="Liu X.Y."/>
            <person name="Li C.X."/>
            <person name="Xu J.H."/>
        </authorList>
    </citation>
    <scope>NUCLEOTIDE SEQUENCE [LARGE SCALE GENOMIC DNA]</scope>
    <source>
        <strain evidence="3 4">DSM 50014</strain>
    </source>
</reference>
<dbReference type="GO" id="GO:0006417">
    <property type="term" value="P:regulation of translation"/>
    <property type="evidence" value="ECO:0007669"/>
    <property type="project" value="TreeGrafter"/>
</dbReference>
<gene>
    <name evidence="3" type="ORF">BG61_12025</name>
</gene>
<dbReference type="InterPro" id="IPR051474">
    <property type="entry name" value="Anti-sigma-K/W_factor"/>
</dbReference>
<dbReference type="GO" id="GO:0016989">
    <property type="term" value="F:sigma factor antagonist activity"/>
    <property type="evidence" value="ECO:0007669"/>
    <property type="project" value="TreeGrafter"/>
</dbReference>
<evidence type="ECO:0000313" key="4">
    <source>
        <dbReference type="Proteomes" id="UP000027466"/>
    </source>
</evidence>
<proteinExistence type="predicted"/>
<protein>
    <recommendedName>
        <fullName evidence="2">Anti-sigma K factor RskA C-terminal domain-containing protein</fullName>
    </recommendedName>
</protein>
<evidence type="ECO:0000259" key="2">
    <source>
        <dbReference type="Pfam" id="PF10099"/>
    </source>
</evidence>
<feature type="compositionally biased region" description="Low complexity" evidence="1">
    <location>
        <begin position="236"/>
        <end position="248"/>
    </location>
</feature>
<dbReference type="Proteomes" id="UP000027466">
    <property type="component" value="Unassembled WGS sequence"/>
</dbReference>
<sequence>MNLHGHPGLVDRLAAEYTLGVLRGGSRRRFERIARHDPSIRLAIEAWRARLAALGELGPAATPPQAVWDAIEQRLALAGARREDAAADTAVRPAPREPAKAARPRWFDSLSFWRGWSAAATAVAALALVVGVRQLAPVPAPATQVAGEPHIAYVATLADKDARPMMLVMWDDRTSEMTVRRMSGAATPAGKSMQLWGLTKEGRPVSLGVLPANGMARMKVASVDAFPTLAVSVEPMGGSPNPDGPSGPVVMTGKLAPTA</sequence>
<dbReference type="PANTHER" id="PTHR37461">
    <property type="entry name" value="ANTI-SIGMA-K FACTOR RSKA"/>
    <property type="match status" value="1"/>
</dbReference>
<dbReference type="EMBL" id="JFHC01000002">
    <property type="protein sequence ID" value="KDR44435.1"/>
    <property type="molecule type" value="Genomic_DNA"/>
</dbReference>
<accession>A0A069PV40</accession>
<feature type="domain" description="Anti-sigma K factor RskA C-terminal" evidence="2">
    <location>
        <begin position="119"/>
        <end position="249"/>
    </location>
</feature>
<keyword evidence="4" id="KW-1185">Reference proteome</keyword>
<evidence type="ECO:0000256" key="1">
    <source>
        <dbReference type="SAM" id="MobiDB-lite"/>
    </source>
</evidence>